<dbReference type="RefSeq" id="XP_024348761.1">
    <property type="nucleotide sequence ID" value="XM_024496825.1"/>
</dbReference>
<dbReference type="GeneID" id="36343291"/>
<keyword evidence="2" id="KW-1185">Reference proteome</keyword>
<dbReference type="EMBL" id="APAU02000081">
    <property type="protein sequence ID" value="EUB57565.1"/>
    <property type="molecule type" value="Genomic_DNA"/>
</dbReference>
<evidence type="ECO:0000313" key="2">
    <source>
        <dbReference type="Proteomes" id="UP000019149"/>
    </source>
</evidence>
<dbReference type="AlphaFoldDB" id="W6U978"/>
<dbReference type="CTD" id="36343291"/>
<sequence length="173" mass="20289">MNAFPWRMASSSVCRPPVSQVRHNSLIRPLFSPIKHFTFHWWEFFTCLCFIGRLIGGYLCSTYSEQLSVMPFCSQSSPTVSFLSPRGDILIGFSNFRLLKGLKKKFRVYFLKNKSLESDKFEDVLKVTVEKERISPRALHFPSYKKNMRKLQYVAYFKSERHKTVFGTFGSTW</sequence>
<dbReference type="Proteomes" id="UP000019149">
    <property type="component" value="Unassembled WGS sequence"/>
</dbReference>
<proteinExistence type="predicted"/>
<protein>
    <submittedName>
        <fullName evidence="1">Uncharacterized protein</fullName>
    </submittedName>
</protein>
<organism evidence="1 2">
    <name type="scientific">Echinococcus granulosus</name>
    <name type="common">Hydatid tapeworm</name>
    <dbReference type="NCBI Taxonomy" id="6210"/>
    <lineage>
        <taxon>Eukaryota</taxon>
        <taxon>Metazoa</taxon>
        <taxon>Spiralia</taxon>
        <taxon>Lophotrochozoa</taxon>
        <taxon>Platyhelminthes</taxon>
        <taxon>Cestoda</taxon>
        <taxon>Eucestoda</taxon>
        <taxon>Cyclophyllidea</taxon>
        <taxon>Taeniidae</taxon>
        <taxon>Echinococcus</taxon>
        <taxon>Echinococcus granulosus group</taxon>
    </lineage>
</organism>
<evidence type="ECO:0000313" key="1">
    <source>
        <dbReference type="EMBL" id="EUB57565.1"/>
    </source>
</evidence>
<reference evidence="1 2" key="1">
    <citation type="journal article" date="2013" name="Nat. Genet.">
        <title>The genome of the hydatid tapeworm Echinococcus granulosus.</title>
        <authorList>
            <person name="Zheng H."/>
            <person name="Zhang W."/>
            <person name="Zhang L."/>
            <person name="Zhang Z."/>
            <person name="Li J."/>
            <person name="Lu G."/>
            <person name="Zhu Y."/>
            <person name="Wang Y."/>
            <person name="Huang Y."/>
            <person name="Liu J."/>
            <person name="Kang H."/>
            <person name="Chen J."/>
            <person name="Wang L."/>
            <person name="Chen A."/>
            <person name="Yu S."/>
            <person name="Gao Z."/>
            <person name="Jin L."/>
            <person name="Gu W."/>
            <person name="Wang Z."/>
            <person name="Zhao L."/>
            <person name="Shi B."/>
            <person name="Wen H."/>
            <person name="Lin R."/>
            <person name="Jones M.K."/>
            <person name="Brejova B."/>
            <person name="Vinar T."/>
            <person name="Zhao G."/>
            <person name="McManus D.P."/>
            <person name="Chen Z."/>
            <person name="Zhou Y."/>
            <person name="Wang S."/>
        </authorList>
    </citation>
    <scope>NUCLEOTIDE SEQUENCE [LARGE SCALE GENOMIC DNA]</scope>
</reference>
<comment type="caution">
    <text evidence="1">The sequence shown here is derived from an EMBL/GenBank/DDBJ whole genome shotgun (WGS) entry which is preliminary data.</text>
</comment>
<name>W6U978_ECHGR</name>
<gene>
    <name evidence="1" type="ORF">EGR_07576</name>
</gene>
<accession>W6U978</accession>
<dbReference type="KEGG" id="egl:EGR_07576"/>